<accession>A0A8B8FJJ2</accession>
<organism evidence="2 3">
    <name type="scientific">Sipha flava</name>
    <name type="common">yellow sugarcane aphid</name>
    <dbReference type="NCBI Taxonomy" id="143950"/>
    <lineage>
        <taxon>Eukaryota</taxon>
        <taxon>Metazoa</taxon>
        <taxon>Ecdysozoa</taxon>
        <taxon>Arthropoda</taxon>
        <taxon>Hexapoda</taxon>
        <taxon>Insecta</taxon>
        <taxon>Pterygota</taxon>
        <taxon>Neoptera</taxon>
        <taxon>Paraneoptera</taxon>
        <taxon>Hemiptera</taxon>
        <taxon>Sternorrhyncha</taxon>
        <taxon>Aphidomorpha</taxon>
        <taxon>Aphidoidea</taxon>
        <taxon>Aphididae</taxon>
        <taxon>Sipha</taxon>
    </lineage>
</organism>
<feature type="signal peptide" evidence="1">
    <location>
        <begin position="1"/>
        <end position="19"/>
    </location>
</feature>
<dbReference type="RefSeq" id="XP_025410848.1">
    <property type="nucleotide sequence ID" value="XM_025555063.1"/>
</dbReference>
<dbReference type="InterPro" id="IPR016024">
    <property type="entry name" value="ARM-type_fold"/>
</dbReference>
<evidence type="ECO:0000313" key="3">
    <source>
        <dbReference type="RefSeq" id="XP_025410848.1"/>
    </source>
</evidence>
<dbReference type="Gene3D" id="1.25.40.180">
    <property type="match status" value="1"/>
</dbReference>
<keyword evidence="2" id="KW-1185">Reference proteome</keyword>
<evidence type="ECO:0000256" key="1">
    <source>
        <dbReference type="SAM" id="SignalP"/>
    </source>
</evidence>
<keyword evidence="1" id="KW-0732">Signal</keyword>
<evidence type="ECO:0000313" key="2">
    <source>
        <dbReference type="Proteomes" id="UP000694846"/>
    </source>
</evidence>
<reference evidence="3" key="1">
    <citation type="submission" date="2025-08" db="UniProtKB">
        <authorList>
            <consortium name="RefSeq"/>
        </authorList>
    </citation>
    <scope>IDENTIFICATION</scope>
    <source>
        <tissue evidence="3">Whole body</tissue>
    </source>
</reference>
<feature type="chain" id="PRO_5034810693" evidence="1">
    <location>
        <begin position="20"/>
        <end position="197"/>
    </location>
</feature>
<gene>
    <name evidence="3" type="primary">LOC112683874</name>
</gene>
<proteinExistence type="predicted"/>
<dbReference type="GeneID" id="112683874"/>
<dbReference type="AlphaFoldDB" id="A0A8B8FJJ2"/>
<name>A0A8B8FJJ2_9HEMI</name>
<dbReference type="Proteomes" id="UP000694846">
    <property type="component" value="Unplaced"/>
</dbReference>
<dbReference type="SUPFAM" id="SSF48371">
    <property type="entry name" value="ARM repeat"/>
    <property type="match status" value="1"/>
</dbReference>
<sequence>MHTAINKFSITVALASVLCTEDCELREILTPVISATESTNIPTTSLNANNLSLKLLNELLEQESNKFFTESENKNKLNIGSTNDSVENSEVDQSSNEFFVIKLLITTLTSENFKALTEELLFNITTVSHLEKTIQLIIEMVFCKPQSIPIYVFICSKLENIEKSYDCRFHTATFPVTTLFSRYNFSKLTNLRLLEEL</sequence>
<protein>
    <submittedName>
        <fullName evidence="3">Uncharacterized protein LOC112683874</fullName>
    </submittedName>
</protein>